<accession>A0A6J5TE92</accession>
<sequence length="121" mass="14070">MARQREMQWTQKAYLLMQEMRFLWSSLLPSTGCNIKSRLMVKTSNPPIKPHVYHKQARRPKKSKNGIMQLIVIGMMEKGRRGRRPRQVVNRQDVPTEPVSTQNATSQTPHSMPMRTAKLTI</sequence>
<name>A0A6J5TE92_PRUAR</name>
<feature type="region of interest" description="Disordered" evidence="1">
    <location>
        <begin position="79"/>
        <end position="121"/>
    </location>
</feature>
<evidence type="ECO:0000313" key="3">
    <source>
        <dbReference type="Proteomes" id="UP000507222"/>
    </source>
</evidence>
<feature type="compositionally biased region" description="Polar residues" evidence="1">
    <location>
        <begin position="98"/>
        <end position="110"/>
    </location>
</feature>
<evidence type="ECO:0000256" key="1">
    <source>
        <dbReference type="SAM" id="MobiDB-lite"/>
    </source>
</evidence>
<organism evidence="2 3">
    <name type="scientific">Prunus armeniaca</name>
    <name type="common">Apricot</name>
    <name type="synonym">Armeniaca vulgaris</name>
    <dbReference type="NCBI Taxonomy" id="36596"/>
    <lineage>
        <taxon>Eukaryota</taxon>
        <taxon>Viridiplantae</taxon>
        <taxon>Streptophyta</taxon>
        <taxon>Embryophyta</taxon>
        <taxon>Tracheophyta</taxon>
        <taxon>Spermatophyta</taxon>
        <taxon>Magnoliopsida</taxon>
        <taxon>eudicotyledons</taxon>
        <taxon>Gunneridae</taxon>
        <taxon>Pentapetalae</taxon>
        <taxon>rosids</taxon>
        <taxon>fabids</taxon>
        <taxon>Rosales</taxon>
        <taxon>Rosaceae</taxon>
        <taxon>Amygdaloideae</taxon>
        <taxon>Amygdaleae</taxon>
        <taxon>Prunus</taxon>
    </lineage>
</organism>
<reference evidence="2 3" key="1">
    <citation type="submission" date="2020-05" db="EMBL/GenBank/DDBJ databases">
        <authorList>
            <person name="Campoy J."/>
            <person name="Schneeberger K."/>
            <person name="Spophaly S."/>
        </authorList>
    </citation>
    <scope>NUCLEOTIDE SEQUENCE [LARGE SCALE GENOMIC DNA]</scope>
    <source>
        <strain evidence="2">PruArmRojPasFocal</strain>
    </source>
</reference>
<protein>
    <submittedName>
        <fullName evidence="2">Uncharacterized protein</fullName>
    </submittedName>
</protein>
<proteinExistence type="predicted"/>
<dbReference type="AlphaFoldDB" id="A0A6J5TE92"/>
<dbReference type="Proteomes" id="UP000507222">
    <property type="component" value="Unassembled WGS sequence"/>
</dbReference>
<feature type="region of interest" description="Disordered" evidence="1">
    <location>
        <begin position="44"/>
        <end position="67"/>
    </location>
</feature>
<feature type="compositionally biased region" description="Basic residues" evidence="1">
    <location>
        <begin position="51"/>
        <end position="64"/>
    </location>
</feature>
<evidence type="ECO:0000313" key="2">
    <source>
        <dbReference type="EMBL" id="CAB4262009.1"/>
    </source>
</evidence>
<dbReference type="EMBL" id="CAEKDK010000001">
    <property type="protein sequence ID" value="CAB4262009.1"/>
    <property type="molecule type" value="Genomic_DNA"/>
</dbReference>
<gene>
    <name evidence="2" type="ORF">CURHAP_LOCUS1028</name>
</gene>